<reference evidence="1 2" key="1">
    <citation type="submission" date="2018-03" db="EMBL/GenBank/DDBJ databases">
        <title>Genomic Encyclopedia of Type Strains, Phase III (KMG-III): the genomes of soil and plant-associated and newly described type strains.</title>
        <authorList>
            <person name="Whitman W."/>
        </authorList>
    </citation>
    <scope>NUCLEOTIDE SEQUENCE [LARGE SCALE GENOMIC DNA]</scope>
    <source>
        <strain evidence="1 2">CGMCC 1.12484</strain>
    </source>
</reference>
<dbReference type="PROSITE" id="PS51257">
    <property type="entry name" value="PROKAR_LIPOPROTEIN"/>
    <property type="match status" value="1"/>
</dbReference>
<evidence type="ECO:0000313" key="2">
    <source>
        <dbReference type="Proteomes" id="UP000237983"/>
    </source>
</evidence>
<protein>
    <recommendedName>
        <fullName evidence="3">Lipoprotein</fullName>
    </recommendedName>
</protein>
<dbReference type="AlphaFoldDB" id="A0A2T0VFX7"/>
<proteinExistence type="predicted"/>
<evidence type="ECO:0000313" key="1">
    <source>
        <dbReference type="EMBL" id="PRY69101.1"/>
    </source>
</evidence>
<accession>A0A2T0VFX7</accession>
<dbReference type="EMBL" id="PVTL01000003">
    <property type="protein sequence ID" value="PRY69101.1"/>
    <property type="molecule type" value="Genomic_DNA"/>
</dbReference>
<comment type="caution">
    <text evidence="1">The sequence shown here is derived from an EMBL/GenBank/DDBJ whole genome shotgun (WGS) entry which is preliminary data.</text>
</comment>
<gene>
    <name evidence="1" type="ORF">B0I08_103307</name>
</gene>
<organism evidence="1 2">
    <name type="scientific">Glaciihabitans tibetensis</name>
    <dbReference type="NCBI Taxonomy" id="1266600"/>
    <lineage>
        <taxon>Bacteria</taxon>
        <taxon>Bacillati</taxon>
        <taxon>Actinomycetota</taxon>
        <taxon>Actinomycetes</taxon>
        <taxon>Micrococcales</taxon>
        <taxon>Microbacteriaceae</taxon>
        <taxon>Glaciihabitans</taxon>
    </lineage>
</organism>
<dbReference type="Proteomes" id="UP000237983">
    <property type="component" value="Unassembled WGS sequence"/>
</dbReference>
<keyword evidence="2" id="KW-1185">Reference proteome</keyword>
<evidence type="ECO:0008006" key="3">
    <source>
        <dbReference type="Google" id="ProtNLM"/>
    </source>
</evidence>
<sequence>MTESARIETASRRALRGTLALGAALALGGCAYLTGVDPIACPAIGWTNKVSVEIVGPADGIDDVRLCVDEVCTAGPTLPSDSPPVVVNTFAPSDSATFTPSPEQSVIAYGFASRIDDDTWSIAVDMSSPDDVTVQALSADGVVVAETVAELEWTRVGGSAECGGPGAAGPVELVIER</sequence>
<dbReference type="OrthoDB" id="5147046at2"/>
<name>A0A2T0VFX7_9MICO</name>
<dbReference type="RefSeq" id="WP_106211377.1">
    <property type="nucleotide sequence ID" value="NZ_PVTL01000003.1"/>
</dbReference>